<dbReference type="AlphaFoldDB" id="A0A0F9CCA0"/>
<gene>
    <name evidence="1" type="ORF">LCGC14_2419500</name>
</gene>
<evidence type="ECO:0000313" key="1">
    <source>
        <dbReference type="EMBL" id="KKL24022.1"/>
    </source>
</evidence>
<sequence length="61" mass="6561">MSGTGHISAEPPKTCELCGVHEECRPYGPNGEDVCFSCGMKDEAAAKRGFMKYIFGSDEEG</sequence>
<accession>A0A0F9CCA0</accession>
<reference evidence="1" key="1">
    <citation type="journal article" date="2015" name="Nature">
        <title>Complex archaea that bridge the gap between prokaryotes and eukaryotes.</title>
        <authorList>
            <person name="Spang A."/>
            <person name="Saw J.H."/>
            <person name="Jorgensen S.L."/>
            <person name="Zaremba-Niedzwiedzka K."/>
            <person name="Martijn J."/>
            <person name="Lind A.E."/>
            <person name="van Eijk R."/>
            <person name="Schleper C."/>
            <person name="Guy L."/>
            <person name="Ettema T.J."/>
        </authorList>
    </citation>
    <scope>NUCLEOTIDE SEQUENCE</scope>
</reference>
<organism evidence="1">
    <name type="scientific">marine sediment metagenome</name>
    <dbReference type="NCBI Taxonomy" id="412755"/>
    <lineage>
        <taxon>unclassified sequences</taxon>
        <taxon>metagenomes</taxon>
        <taxon>ecological metagenomes</taxon>
    </lineage>
</organism>
<protein>
    <submittedName>
        <fullName evidence="1">Uncharacterized protein</fullName>
    </submittedName>
</protein>
<name>A0A0F9CCA0_9ZZZZ</name>
<comment type="caution">
    <text evidence="1">The sequence shown here is derived from an EMBL/GenBank/DDBJ whole genome shotgun (WGS) entry which is preliminary data.</text>
</comment>
<proteinExistence type="predicted"/>
<dbReference type="EMBL" id="LAZR01036749">
    <property type="protein sequence ID" value="KKL24022.1"/>
    <property type="molecule type" value="Genomic_DNA"/>
</dbReference>